<reference evidence="18 19" key="1">
    <citation type="journal article" date="2016" name="Nat. Commun.">
        <title>Thousands of microbial genomes shed light on interconnected biogeochemical processes in an aquifer system.</title>
        <authorList>
            <person name="Anantharaman K."/>
            <person name="Brown C.T."/>
            <person name="Hug L.A."/>
            <person name="Sharon I."/>
            <person name="Castelle C.J."/>
            <person name="Probst A.J."/>
            <person name="Thomas B.C."/>
            <person name="Singh A."/>
            <person name="Wilkins M.J."/>
            <person name="Karaoz U."/>
            <person name="Brodie E.L."/>
            <person name="Williams K.H."/>
            <person name="Hubbard S.S."/>
            <person name="Banfield J.F."/>
        </authorList>
    </citation>
    <scope>NUCLEOTIDE SEQUENCE [LARGE SCALE GENOMIC DNA]</scope>
</reference>
<evidence type="ECO:0000256" key="2">
    <source>
        <dbReference type="ARBA" id="ARBA00004496"/>
    </source>
</evidence>
<keyword evidence="7 15" id="KW-0963">Cytoplasm</keyword>
<keyword evidence="8 15" id="KW-0489">Methyltransferase</keyword>
<evidence type="ECO:0000256" key="11">
    <source>
        <dbReference type="ARBA" id="ARBA00022694"/>
    </source>
</evidence>
<feature type="binding site" evidence="15 16">
    <location>
        <position position="143"/>
    </location>
    <ligand>
        <name>S-adenosyl-L-methionine</name>
        <dbReference type="ChEBI" id="CHEBI:59789"/>
    </ligand>
</feature>
<comment type="catalytic activity">
    <reaction evidence="14 15">
        <text>guanosine(37) in tRNA + S-adenosyl-L-methionine = N(1)-methylguanosine(37) in tRNA + S-adenosyl-L-homocysteine + H(+)</text>
        <dbReference type="Rhea" id="RHEA:36899"/>
        <dbReference type="Rhea" id="RHEA-COMP:10145"/>
        <dbReference type="Rhea" id="RHEA-COMP:10147"/>
        <dbReference type="ChEBI" id="CHEBI:15378"/>
        <dbReference type="ChEBI" id="CHEBI:57856"/>
        <dbReference type="ChEBI" id="CHEBI:59789"/>
        <dbReference type="ChEBI" id="CHEBI:73542"/>
        <dbReference type="ChEBI" id="CHEBI:74269"/>
        <dbReference type="EC" id="2.1.1.228"/>
    </reaction>
</comment>
<protein>
    <recommendedName>
        <fullName evidence="6 15">tRNA (guanine-N(1)-)-methyltransferase</fullName>
        <ecNumber evidence="5 15">2.1.1.228</ecNumber>
    </recommendedName>
    <alternativeName>
        <fullName evidence="12 15">M1G-methyltransferase</fullName>
    </alternativeName>
    <alternativeName>
        <fullName evidence="13 15">tRNA [GM37] methyltransferase</fullName>
    </alternativeName>
</protein>
<evidence type="ECO:0000256" key="10">
    <source>
        <dbReference type="ARBA" id="ARBA00022691"/>
    </source>
</evidence>
<dbReference type="Gene3D" id="3.40.1280.10">
    <property type="match status" value="1"/>
</dbReference>
<evidence type="ECO:0000313" key="18">
    <source>
        <dbReference type="EMBL" id="OGZ03445.1"/>
    </source>
</evidence>
<evidence type="ECO:0000256" key="4">
    <source>
        <dbReference type="ARBA" id="ARBA00011738"/>
    </source>
</evidence>
<dbReference type="InterPro" id="IPR002649">
    <property type="entry name" value="tRNA_m1G_MeTrfase_TrmD"/>
</dbReference>
<evidence type="ECO:0000313" key="19">
    <source>
        <dbReference type="Proteomes" id="UP000178599"/>
    </source>
</evidence>
<dbReference type="PANTHER" id="PTHR46417">
    <property type="entry name" value="TRNA (GUANINE-N(1)-)-METHYLTRANSFERASE"/>
    <property type="match status" value="1"/>
</dbReference>
<comment type="function">
    <text evidence="1 15">Specifically methylates guanosine-37 in various tRNAs.</text>
</comment>
<dbReference type="EC" id="2.1.1.228" evidence="5 15"/>
<dbReference type="Gene3D" id="1.10.1270.20">
    <property type="entry name" value="tRNA(m1g37)methyltransferase, domain 2"/>
    <property type="match status" value="1"/>
</dbReference>
<comment type="similarity">
    <text evidence="3 15">Belongs to the RNA methyltransferase TrmD family.</text>
</comment>
<keyword evidence="11 15" id="KW-0819">tRNA processing</keyword>
<feature type="domain" description="tRNA methyltransferase TRMD/TRM10-type" evidence="17">
    <location>
        <begin position="10"/>
        <end position="245"/>
    </location>
</feature>
<dbReference type="AlphaFoldDB" id="A0A1G2CPY7"/>
<evidence type="ECO:0000256" key="8">
    <source>
        <dbReference type="ARBA" id="ARBA00022603"/>
    </source>
</evidence>
<dbReference type="InterPro" id="IPR029026">
    <property type="entry name" value="tRNA_m1G_MTases_N"/>
</dbReference>
<dbReference type="Pfam" id="PF01746">
    <property type="entry name" value="tRNA_m1G_MT"/>
    <property type="match status" value="1"/>
</dbReference>
<comment type="caution">
    <text evidence="18">The sequence shown here is derived from an EMBL/GenBank/DDBJ whole genome shotgun (WGS) entry which is preliminary data.</text>
</comment>
<dbReference type="InterPro" id="IPR029028">
    <property type="entry name" value="Alpha/beta_knot_MTases"/>
</dbReference>
<dbReference type="PANTHER" id="PTHR46417:SF1">
    <property type="entry name" value="TRNA (GUANINE-N(1)-)-METHYLTRANSFERASE"/>
    <property type="match status" value="1"/>
</dbReference>
<organism evidence="18 19">
    <name type="scientific">Candidatus Liptonbacteria bacterium RIFOXYB1_FULL_36_10</name>
    <dbReference type="NCBI Taxonomy" id="1798654"/>
    <lineage>
        <taxon>Bacteria</taxon>
        <taxon>Candidatus Liptoniibacteriota</taxon>
    </lineage>
</organism>
<dbReference type="InterPro" id="IPR023148">
    <property type="entry name" value="tRNA_m1G_MeTrfase_C_sf"/>
</dbReference>
<name>A0A1G2CPY7_9BACT</name>
<dbReference type="GO" id="GO:0052906">
    <property type="term" value="F:tRNA (guanine(37)-N1)-methyltransferase activity"/>
    <property type="evidence" value="ECO:0007669"/>
    <property type="project" value="UniProtKB-UniRule"/>
</dbReference>
<comment type="subunit">
    <text evidence="4 15">Homodimer.</text>
</comment>
<evidence type="ECO:0000256" key="15">
    <source>
        <dbReference type="HAMAP-Rule" id="MF_00605"/>
    </source>
</evidence>
<evidence type="ECO:0000256" key="5">
    <source>
        <dbReference type="ARBA" id="ARBA00012807"/>
    </source>
</evidence>
<evidence type="ECO:0000256" key="12">
    <source>
        <dbReference type="ARBA" id="ARBA00029736"/>
    </source>
</evidence>
<evidence type="ECO:0000256" key="13">
    <source>
        <dbReference type="ARBA" id="ARBA00033392"/>
    </source>
</evidence>
<evidence type="ECO:0000256" key="1">
    <source>
        <dbReference type="ARBA" id="ARBA00002634"/>
    </source>
</evidence>
<dbReference type="NCBIfam" id="NF000648">
    <property type="entry name" value="PRK00026.1"/>
    <property type="match status" value="1"/>
</dbReference>
<evidence type="ECO:0000256" key="7">
    <source>
        <dbReference type="ARBA" id="ARBA00022490"/>
    </source>
</evidence>
<evidence type="ECO:0000259" key="17">
    <source>
        <dbReference type="Pfam" id="PF01746"/>
    </source>
</evidence>
<evidence type="ECO:0000256" key="3">
    <source>
        <dbReference type="ARBA" id="ARBA00007630"/>
    </source>
</evidence>
<evidence type="ECO:0000256" key="16">
    <source>
        <dbReference type="PIRSR" id="PIRSR000386-1"/>
    </source>
</evidence>
<dbReference type="GO" id="GO:0005829">
    <property type="term" value="C:cytosol"/>
    <property type="evidence" value="ECO:0007669"/>
    <property type="project" value="TreeGrafter"/>
</dbReference>
<sequence>MRKSRKKRKIKFEVITVLPQALSSYFKESIVGRALESGLAEVNFYDLRNFSSDERKTVDDKPFGGGAGMVIKIEPVARAIASILSGKLKVSKVNEGRGQMVLKIPEYNKKKTRVVLFSTRGKTFNSKEARRLSRYDQLVLICGRYEGVDERVAEVLADEEISVGNFILTGGELPAALVIDAVLRFVPGVLGKKESLEEVKGSYPVYTRPETVEFAGLKRGKKKKISVPKVLLSGNHKEIEEWRRKR</sequence>
<dbReference type="InterPro" id="IPR016009">
    <property type="entry name" value="tRNA_MeTrfase_TRMD/TRM10"/>
</dbReference>
<keyword evidence="9 15" id="KW-0808">Transferase</keyword>
<accession>A0A1G2CPY7</accession>
<gene>
    <name evidence="15" type="primary">trmD</name>
    <name evidence="18" type="ORF">A2390_00735</name>
</gene>
<dbReference type="SUPFAM" id="SSF75217">
    <property type="entry name" value="alpha/beta knot"/>
    <property type="match status" value="1"/>
</dbReference>
<comment type="subcellular location">
    <subcellularLocation>
        <location evidence="2 15">Cytoplasm</location>
    </subcellularLocation>
</comment>
<dbReference type="HAMAP" id="MF_00605">
    <property type="entry name" value="TrmD"/>
    <property type="match status" value="1"/>
</dbReference>
<feature type="binding site" evidence="15 16">
    <location>
        <begin position="163"/>
        <end position="168"/>
    </location>
    <ligand>
        <name>S-adenosyl-L-methionine</name>
        <dbReference type="ChEBI" id="CHEBI:59789"/>
    </ligand>
</feature>
<dbReference type="GO" id="GO:0002939">
    <property type="term" value="P:tRNA N1-guanine methylation"/>
    <property type="evidence" value="ECO:0007669"/>
    <property type="project" value="TreeGrafter"/>
</dbReference>
<evidence type="ECO:0000256" key="9">
    <source>
        <dbReference type="ARBA" id="ARBA00022679"/>
    </source>
</evidence>
<dbReference type="PIRSF" id="PIRSF000386">
    <property type="entry name" value="tRNA_mtase"/>
    <property type="match status" value="1"/>
</dbReference>
<dbReference type="EMBL" id="MHLE01000001">
    <property type="protein sequence ID" value="OGZ03445.1"/>
    <property type="molecule type" value="Genomic_DNA"/>
</dbReference>
<dbReference type="Proteomes" id="UP000178599">
    <property type="component" value="Unassembled WGS sequence"/>
</dbReference>
<keyword evidence="10 15" id="KW-0949">S-adenosyl-L-methionine</keyword>
<proteinExistence type="inferred from homology"/>
<evidence type="ECO:0000256" key="6">
    <source>
        <dbReference type="ARBA" id="ARBA00014679"/>
    </source>
</evidence>
<evidence type="ECO:0000256" key="14">
    <source>
        <dbReference type="ARBA" id="ARBA00047783"/>
    </source>
</evidence>